<evidence type="ECO:0000259" key="7">
    <source>
        <dbReference type="Pfam" id="PF09210"/>
    </source>
</evidence>
<dbReference type="Proteomes" id="UP000008315">
    <property type="component" value="Chromosome"/>
</dbReference>
<evidence type="ECO:0000313" key="8">
    <source>
        <dbReference type="EMBL" id="CCE25164.1"/>
    </source>
</evidence>
<feature type="binding site" evidence="4">
    <location>
        <position position="407"/>
    </location>
    <ligand>
        <name>substrate</name>
    </ligand>
</feature>
<dbReference type="GO" id="GO:0004556">
    <property type="term" value="F:alpha-amylase activity"/>
    <property type="evidence" value="ECO:0007669"/>
    <property type="project" value="UniProtKB-EC"/>
</dbReference>
<dbReference type="AlphaFoldDB" id="G4SVS9"/>
<dbReference type="InterPro" id="IPR027291">
    <property type="entry name" value="Glyco_hydro_38_N_sf"/>
</dbReference>
<dbReference type="PATRIC" id="fig|271065.3.peg.3616"/>
<evidence type="ECO:0000256" key="3">
    <source>
        <dbReference type="PIRSR" id="PIRSR640042-1"/>
    </source>
</evidence>
<dbReference type="CDD" id="cd10792">
    <property type="entry name" value="GH57N_AmyC_like"/>
    <property type="match status" value="1"/>
</dbReference>
<comment type="similarity">
    <text evidence="1 5">Belongs to the glycosyl hydrolase 57 family.</text>
</comment>
<dbReference type="GO" id="GO:0005576">
    <property type="term" value="C:extracellular region"/>
    <property type="evidence" value="ECO:0007669"/>
    <property type="project" value="TreeGrafter"/>
</dbReference>
<dbReference type="EC" id="3.2.1.1" evidence="8"/>
<name>G4SVS9_META2</name>
<dbReference type="Pfam" id="PF03065">
    <property type="entry name" value="Glyco_hydro_57"/>
    <property type="match status" value="1"/>
</dbReference>
<dbReference type="Gene3D" id="1.20.1430.10">
    <property type="entry name" value="Families 57/38 glycoside transferase, middle domain"/>
    <property type="match status" value="1"/>
</dbReference>
<evidence type="ECO:0000313" key="9">
    <source>
        <dbReference type="Proteomes" id="UP000008315"/>
    </source>
</evidence>
<dbReference type="InterPro" id="IPR011330">
    <property type="entry name" value="Glyco_hydro/deAcase_b/a-brl"/>
</dbReference>
<dbReference type="STRING" id="1091494.MEALZ_3502"/>
<keyword evidence="9" id="KW-1185">Reference proteome</keyword>
<feature type="active site" description="Proton donor" evidence="3">
    <location>
        <position position="353"/>
    </location>
</feature>
<dbReference type="InterPro" id="IPR037090">
    <property type="entry name" value="57_glycoside_trans_central"/>
</dbReference>
<evidence type="ECO:0000256" key="5">
    <source>
        <dbReference type="RuleBase" id="RU361196"/>
    </source>
</evidence>
<evidence type="ECO:0000256" key="4">
    <source>
        <dbReference type="PIRSR" id="PIRSR640042-2"/>
    </source>
</evidence>
<dbReference type="HOGENOM" id="CLU_008192_1_0_6"/>
<dbReference type="KEGG" id="mah:MEALZ_3502"/>
<feature type="domain" description="1,4-alpha-glucan branching enzyme C-terminal" evidence="7">
    <location>
        <begin position="428"/>
        <end position="529"/>
    </location>
</feature>
<accession>G4SVS9</accession>
<dbReference type="PANTHER" id="PTHR41695:SF1">
    <property type="entry name" value="1,4-ALPHA-GLUCAN BRANCHING ENZYME TK1436"/>
    <property type="match status" value="1"/>
</dbReference>
<feature type="binding site" evidence="4">
    <location>
        <position position="259"/>
    </location>
    <ligand>
        <name>substrate</name>
    </ligand>
</feature>
<dbReference type="InterPro" id="IPR040042">
    <property type="entry name" value="Branching_enz_MT3115-like"/>
</dbReference>
<dbReference type="Gene3D" id="3.20.110.10">
    <property type="entry name" value="Glycoside hydrolase 38, N terminal domain"/>
    <property type="match status" value="1"/>
</dbReference>
<keyword evidence="8" id="KW-0326">Glycosidase</keyword>
<dbReference type="InterPro" id="IPR028995">
    <property type="entry name" value="Glyco_hydro_57/38_cen_sf"/>
</dbReference>
<dbReference type="RefSeq" id="WP_014149919.1">
    <property type="nucleotide sequence ID" value="NC_016112.1"/>
</dbReference>
<protein>
    <submittedName>
        <fullName evidence="8">Alpha-amylase/Glycoside hydrolase, family 57</fullName>
        <ecNumber evidence="8">3.2.1.1</ecNumber>
    </submittedName>
</protein>
<organism evidence="8 9">
    <name type="scientific">Methylotuvimicrobium alcaliphilum (strain DSM 19304 / NCIMB 14124 / VKM B-2133 / 20Z)</name>
    <name type="common">Methylomicrobium alcaliphilum</name>
    <dbReference type="NCBI Taxonomy" id="1091494"/>
    <lineage>
        <taxon>Bacteria</taxon>
        <taxon>Pseudomonadati</taxon>
        <taxon>Pseudomonadota</taxon>
        <taxon>Gammaproteobacteria</taxon>
        <taxon>Methylococcales</taxon>
        <taxon>Methylococcaceae</taxon>
        <taxon>Methylotuvimicrobium</taxon>
    </lineage>
</organism>
<reference evidence="9" key="1">
    <citation type="journal article" date="2012" name="J. Bacteriol.">
        <title>Genome sequence of the haloalkaliphilic methanotrophic bacterium Methylomicrobium alcaliphilum 20Z.</title>
        <authorList>
            <person name="Vuilleumier S."/>
            <person name="Khmelenina V.N."/>
            <person name="Bringel F."/>
            <person name="Reshetnikov A.S."/>
            <person name="Lajus A."/>
            <person name="Mangenot S."/>
            <person name="Rouy Z."/>
            <person name="Op den Camp H.J."/>
            <person name="Jetten M.S."/>
            <person name="Dispirito A.A."/>
            <person name="Dunfield P."/>
            <person name="Klotz M.G."/>
            <person name="Semrau J.D."/>
            <person name="Stein L.Y."/>
            <person name="Barbe V."/>
            <person name="Medigue C."/>
            <person name="Trotsenko Y.A."/>
            <person name="Kalyuzhnaya M.G."/>
        </authorList>
    </citation>
    <scope>NUCLEOTIDE SEQUENCE [LARGE SCALE GENOMIC DNA]</scope>
    <source>
        <strain evidence="9">DSM 19304 / NCIMB 14124 / VKM B-2133 / 20Z</strain>
    </source>
</reference>
<evidence type="ECO:0000259" key="6">
    <source>
        <dbReference type="Pfam" id="PF03065"/>
    </source>
</evidence>
<sequence length="539" mass="62298">MDRGGLCIVLHAHLPYVHHPEYEHFFEERWLFEAITECYLPLLSMCERLNRDRVRYRLTLSLSPTLLTMLNDELLQQRYVRHLQGLIRLAEQEVSRTRKQAEYQYLARLYRRNFKAALQRYREDYDCDLVAAFKKQAELGGLELITCAATHGFLPLLNVSESAVRNQINMGVETFKQCFGFMPKGFWLPECGYYPGLETLLDEADLRYFFVDSHGLTQASPQSENGVYAPIACTNGVAAFARDPESSRQVWSAQEGYPGDGDYREYHCDIGYDSTIPESYLAPYLLEETIRVPVGIKYQRVTGGGGPKAAYRPRQALMKARQHAQDFYLKRQRQLDDLSYRMRKSPIIVAPYDAELFGHWWFEGPQWLEFLLRLVGGNKLGMQSVSGSDYLSRFQNLQTATPSASSWGEQGYSGYWLNETNAWIYPVLHKSAMLMEELAEEFQQAPRFSLEERALNQAARSLLLAQASDWPFIMKSGTTVEYAKKRILDHLARFNYLQESVRTDTINEHYLTALEVMDDIFPMLDFRTYKNTTADNILS</sequence>
<dbReference type="SUPFAM" id="SSF88713">
    <property type="entry name" value="Glycoside hydrolase/deacetylase"/>
    <property type="match status" value="1"/>
</dbReference>
<feature type="domain" description="Glycoside hydrolase family 57 N-terminal" evidence="6">
    <location>
        <begin position="8"/>
        <end position="252"/>
    </location>
</feature>
<dbReference type="Pfam" id="PF09210">
    <property type="entry name" value="BE_C"/>
    <property type="match status" value="1"/>
</dbReference>
<dbReference type="GO" id="GO:0030979">
    <property type="term" value="P:alpha-glucan biosynthetic process"/>
    <property type="evidence" value="ECO:0007669"/>
    <property type="project" value="InterPro"/>
</dbReference>
<proteinExistence type="inferred from homology"/>
<keyword evidence="2 5" id="KW-0119">Carbohydrate metabolism</keyword>
<dbReference type="EMBL" id="FO082060">
    <property type="protein sequence ID" value="CCE25164.1"/>
    <property type="molecule type" value="Genomic_DNA"/>
</dbReference>
<dbReference type="SUPFAM" id="SSF88688">
    <property type="entry name" value="Families 57/38 glycoside transferase middle domain"/>
    <property type="match status" value="1"/>
</dbReference>
<feature type="active site" description="Nucleophile" evidence="3">
    <location>
        <position position="190"/>
    </location>
</feature>
<dbReference type="GO" id="GO:0003844">
    <property type="term" value="F:1,4-alpha-glucan branching enzyme activity"/>
    <property type="evidence" value="ECO:0007669"/>
    <property type="project" value="InterPro"/>
</dbReference>
<feature type="binding site" evidence="4">
    <location>
        <position position="242"/>
    </location>
    <ligand>
        <name>substrate</name>
    </ligand>
</feature>
<keyword evidence="8" id="KW-0378">Hydrolase</keyword>
<feature type="binding site" evidence="4">
    <location>
        <position position="469"/>
    </location>
    <ligand>
        <name>substrate</name>
    </ligand>
</feature>
<dbReference type="PANTHER" id="PTHR41695">
    <property type="entry name" value="1,4-ALPHA-GLUCAN BRANCHING ENZYME RV3031-RELATED"/>
    <property type="match status" value="1"/>
</dbReference>
<evidence type="ECO:0000256" key="2">
    <source>
        <dbReference type="ARBA" id="ARBA00023277"/>
    </source>
</evidence>
<evidence type="ECO:0000256" key="1">
    <source>
        <dbReference type="ARBA" id="ARBA00006821"/>
    </source>
</evidence>
<dbReference type="InterPro" id="IPR004300">
    <property type="entry name" value="Glyco_hydro_57_N"/>
</dbReference>
<gene>
    <name evidence="8" type="primary">amyC</name>
    <name evidence="8" type="ordered locus">MEALZ_3502</name>
</gene>
<dbReference type="InterPro" id="IPR015293">
    <property type="entry name" value="BE_C"/>
</dbReference>